<accession>A0A1E3UGI8</accession>
<sequence>MIDEKILDEIFPITSREELKETYVEELKKEGFVITNFSSGGIFNMLLQIILQAKVELLILLRSLLSHFYVRHATGKWLDLLGEDFTKKRKEAKNTCGKITLYRDPDAEARTFVIPINTIFKTKKDINHEELRFFSTQAVEMLAEESSIIVPVAAEKAGSKYNLPEGQVDKCMIHLEGINKICNEQDWITEEGSNEESQEAFRERILNAWAELSSRPIALKYKNICEGVKGVLHVRVDDLHPRGQGTIDIIVTSTMGAATEKLLEEVRKAADSIKGEYDNILVKSADTTYQNVDLTITLPGLAADEGIAERAEAIVIDYFKIDQDRNLNEFILFDLSYALKKGIEIIKNVKYTVPQEDVIVDKDQVIILGQVKITIEREGQHV</sequence>
<reference evidence="2 3" key="1">
    <citation type="submission" date="2016-08" db="EMBL/GenBank/DDBJ databases">
        <authorList>
            <person name="Seilhamer J.J."/>
        </authorList>
    </citation>
    <scope>NUCLEOTIDE SEQUENCE [LARGE SCALE GENOMIC DNA]</scope>
    <source>
        <strain evidence="2 3">NML150140-1</strain>
    </source>
</reference>
<dbReference type="AlphaFoldDB" id="A0A1E3UGI8"/>
<protein>
    <submittedName>
        <fullName evidence="2">Baseplate J protein</fullName>
    </submittedName>
</protein>
<dbReference type="InterPro" id="IPR006949">
    <property type="entry name" value="Barrel_Baseplate_J-like"/>
</dbReference>
<proteinExistence type="predicted"/>
<evidence type="ECO:0000259" key="1">
    <source>
        <dbReference type="Pfam" id="PF04865"/>
    </source>
</evidence>
<comment type="caution">
    <text evidence="2">The sequence shown here is derived from an EMBL/GenBank/DDBJ whole genome shotgun (WGS) entry which is preliminary data.</text>
</comment>
<feature type="domain" description="Baseplate protein J-like barrel" evidence="1">
    <location>
        <begin position="107"/>
        <end position="189"/>
    </location>
</feature>
<dbReference type="Pfam" id="PF04865">
    <property type="entry name" value="Baseplate_J"/>
    <property type="match status" value="1"/>
</dbReference>
<dbReference type="EMBL" id="MEHA01000011">
    <property type="protein sequence ID" value="ODR50359.1"/>
    <property type="molecule type" value="Genomic_DNA"/>
</dbReference>
<gene>
    <name evidence="2" type="ORF">BEI59_16010</name>
</gene>
<dbReference type="Proteomes" id="UP000094271">
    <property type="component" value="Unassembled WGS sequence"/>
</dbReference>
<name>A0A1E3UGI8_9FIRM</name>
<dbReference type="OrthoDB" id="66218at2"/>
<evidence type="ECO:0000313" key="3">
    <source>
        <dbReference type="Proteomes" id="UP000094271"/>
    </source>
</evidence>
<evidence type="ECO:0000313" key="2">
    <source>
        <dbReference type="EMBL" id="ODR50359.1"/>
    </source>
</evidence>
<organism evidence="2 3">
    <name type="scientific">Eisenbergiella tayi</name>
    <dbReference type="NCBI Taxonomy" id="1432052"/>
    <lineage>
        <taxon>Bacteria</taxon>
        <taxon>Bacillati</taxon>
        <taxon>Bacillota</taxon>
        <taxon>Clostridia</taxon>
        <taxon>Lachnospirales</taxon>
        <taxon>Lachnospiraceae</taxon>
        <taxon>Eisenbergiella</taxon>
    </lineage>
</organism>